<protein>
    <submittedName>
        <fullName evidence="2">Uncharacterized protein</fullName>
    </submittedName>
</protein>
<sequence length="87" mass="9947">MIVSVATPEVTTTPSTLEKRRNSDSLLPSQAESLKDGFKQVEEQHRRDLKKLERRYKSAVKQLQLKHRVCKVLKAKNTGGVSKEEEK</sequence>
<evidence type="ECO:0000313" key="2">
    <source>
        <dbReference type="EMBL" id="KAK4526490.1"/>
    </source>
</evidence>
<evidence type="ECO:0000313" key="3">
    <source>
        <dbReference type="Proteomes" id="UP001300502"/>
    </source>
</evidence>
<proteinExistence type="predicted"/>
<comment type="caution">
    <text evidence="2">The sequence shown here is derived from an EMBL/GenBank/DDBJ whole genome shotgun (WGS) entry which is preliminary data.</text>
</comment>
<evidence type="ECO:0000256" key="1">
    <source>
        <dbReference type="SAM" id="MobiDB-lite"/>
    </source>
</evidence>
<feature type="compositionally biased region" description="Basic and acidic residues" evidence="1">
    <location>
        <begin position="33"/>
        <end position="42"/>
    </location>
</feature>
<dbReference type="EMBL" id="JANCYU010000040">
    <property type="protein sequence ID" value="KAK4526490.1"/>
    <property type="molecule type" value="Genomic_DNA"/>
</dbReference>
<organism evidence="2 3">
    <name type="scientific">Galdieria yellowstonensis</name>
    <dbReference type="NCBI Taxonomy" id="3028027"/>
    <lineage>
        <taxon>Eukaryota</taxon>
        <taxon>Rhodophyta</taxon>
        <taxon>Bangiophyceae</taxon>
        <taxon>Galdieriales</taxon>
        <taxon>Galdieriaceae</taxon>
        <taxon>Galdieria</taxon>
    </lineage>
</organism>
<accession>A0AAV9IGK7</accession>
<feature type="region of interest" description="Disordered" evidence="1">
    <location>
        <begin position="1"/>
        <end position="42"/>
    </location>
</feature>
<reference evidence="2 3" key="1">
    <citation type="submission" date="2022-07" db="EMBL/GenBank/DDBJ databases">
        <title>Genome-wide signatures of adaptation to extreme environments.</title>
        <authorList>
            <person name="Cho C.H."/>
            <person name="Yoon H.S."/>
        </authorList>
    </citation>
    <scope>NUCLEOTIDE SEQUENCE [LARGE SCALE GENOMIC DNA]</scope>
    <source>
        <strain evidence="2 3">108.79 E11</strain>
    </source>
</reference>
<keyword evidence="3" id="KW-1185">Reference proteome</keyword>
<name>A0AAV9IGK7_9RHOD</name>
<dbReference type="Proteomes" id="UP001300502">
    <property type="component" value="Unassembled WGS sequence"/>
</dbReference>
<gene>
    <name evidence="2" type="ORF">GAYE_SCF24G4406</name>
</gene>
<dbReference type="AlphaFoldDB" id="A0AAV9IGK7"/>